<dbReference type="PROSITE" id="PS51462">
    <property type="entry name" value="NUDIX"/>
    <property type="match status" value="1"/>
</dbReference>
<dbReference type="SUPFAM" id="SSF55811">
    <property type="entry name" value="Nudix"/>
    <property type="match status" value="1"/>
</dbReference>
<sequence>MAFEDRFRLSSHGVITNDAGQVLLLKANYGNCAWGLPGGALEPGETIHEALLRECQEELGLAVNVHYLSGVYYHSAYQSQAFIFRCEFASADAVIRLSHEHSEFAFHDIDTLSSVQQQRVKDCLNFNGVVVSAKF</sequence>
<feature type="domain" description="Nudix hydrolase" evidence="3">
    <location>
        <begin position="6"/>
        <end position="135"/>
    </location>
</feature>
<dbReference type="PANTHER" id="PTHR43046:SF2">
    <property type="entry name" value="8-OXO-DGTP DIPHOSPHATASE-RELATED"/>
    <property type="match status" value="1"/>
</dbReference>
<dbReference type="Proteomes" id="UP000198367">
    <property type="component" value="Chromosome"/>
</dbReference>
<dbReference type="InterPro" id="IPR015797">
    <property type="entry name" value="NUDIX_hydrolase-like_dom_sf"/>
</dbReference>
<keyword evidence="2 4" id="KW-0378">Hydrolase</keyword>
<gene>
    <name evidence="4" type="ORF">CF168_18500</name>
</gene>
<keyword evidence="5" id="KW-1185">Reference proteome</keyword>
<evidence type="ECO:0000259" key="3">
    <source>
        <dbReference type="PROSITE" id="PS51462"/>
    </source>
</evidence>
<reference evidence="4 5" key="1">
    <citation type="submission" date="2017-07" db="EMBL/GenBank/DDBJ databases">
        <title>Phenotypical and genomic characterization of a clinical isolate of Shewanella bicestrii sp. nov. producing an extended-spectrum beta-lactamase and a new oxacillinase variant.</title>
        <authorList>
            <person name="Jousset A.B."/>
            <person name="Bonnin R.A."/>
            <person name="Girlich D."/>
            <person name="Dabos L."/>
            <person name="Potron A."/>
            <person name="Dortet L."/>
            <person name="Glaser P."/>
            <person name="Naas T."/>
        </authorList>
    </citation>
    <scope>NUCLEOTIDE SEQUENCE [LARGE SCALE GENOMIC DNA]</scope>
    <source>
        <strain evidence="4 5">JAB-1</strain>
    </source>
</reference>
<dbReference type="Gene3D" id="3.90.79.10">
    <property type="entry name" value="Nucleoside Triphosphate Pyrophosphohydrolase"/>
    <property type="match status" value="1"/>
</dbReference>
<dbReference type="AlphaFoldDB" id="A0A220URA4"/>
<dbReference type="InterPro" id="IPR020476">
    <property type="entry name" value="Nudix_hydrolase"/>
</dbReference>
<dbReference type="GO" id="GO:0016787">
    <property type="term" value="F:hydrolase activity"/>
    <property type="evidence" value="ECO:0007669"/>
    <property type="project" value="UniProtKB-KW"/>
</dbReference>
<protein>
    <submittedName>
        <fullName evidence="4">NUDIX hydrolase</fullName>
    </submittedName>
</protein>
<dbReference type="KEGG" id="sbj:CF168_18500"/>
<proteinExistence type="predicted"/>
<accession>A0A220URA4</accession>
<organism evidence="4 5">
    <name type="scientific">Shewanella bicestrii</name>
    <dbReference type="NCBI Taxonomy" id="2018305"/>
    <lineage>
        <taxon>Bacteria</taxon>
        <taxon>Pseudomonadati</taxon>
        <taxon>Pseudomonadota</taxon>
        <taxon>Gammaproteobacteria</taxon>
        <taxon>Alteromonadales</taxon>
        <taxon>Shewanellaceae</taxon>
        <taxon>Shewanella</taxon>
    </lineage>
</organism>
<name>A0A220URA4_9GAMM</name>
<dbReference type="PANTHER" id="PTHR43046">
    <property type="entry name" value="GDP-MANNOSE MANNOSYL HYDROLASE"/>
    <property type="match status" value="1"/>
</dbReference>
<dbReference type="EMBL" id="CP022358">
    <property type="protein sequence ID" value="ASK70699.1"/>
    <property type="molecule type" value="Genomic_DNA"/>
</dbReference>
<dbReference type="CDD" id="cd02883">
    <property type="entry name" value="NUDIX_Hydrolase"/>
    <property type="match status" value="1"/>
</dbReference>
<comment type="cofactor">
    <cofactor evidence="1">
        <name>Mg(2+)</name>
        <dbReference type="ChEBI" id="CHEBI:18420"/>
    </cofactor>
</comment>
<dbReference type="Pfam" id="PF00293">
    <property type="entry name" value="NUDIX"/>
    <property type="match status" value="1"/>
</dbReference>
<evidence type="ECO:0000313" key="4">
    <source>
        <dbReference type="EMBL" id="ASK70699.1"/>
    </source>
</evidence>
<evidence type="ECO:0000256" key="2">
    <source>
        <dbReference type="ARBA" id="ARBA00022801"/>
    </source>
</evidence>
<dbReference type="RefSeq" id="WP_089068601.1">
    <property type="nucleotide sequence ID" value="NZ_CP022358.1"/>
</dbReference>
<evidence type="ECO:0000313" key="5">
    <source>
        <dbReference type="Proteomes" id="UP000198367"/>
    </source>
</evidence>
<evidence type="ECO:0000256" key="1">
    <source>
        <dbReference type="ARBA" id="ARBA00001946"/>
    </source>
</evidence>
<dbReference type="PRINTS" id="PR00502">
    <property type="entry name" value="NUDIXFAMILY"/>
</dbReference>
<dbReference type="InterPro" id="IPR000086">
    <property type="entry name" value="NUDIX_hydrolase_dom"/>
</dbReference>